<keyword evidence="2" id="KW-0732">Signal</keyword>
<evidence type="ECO:0000313" key="3">
    <source>
        <dbReference type="EMBL" id="SFV38109.1"/>
    </source>
</evidence>
<proteinExistence type="predicted"/>
<reference evidence="4" key="1">
    <citation type="submission" date="2016-10" db="EMBL/GenBank/DDBJ databases">
        <authorList>
            <person name="Varghese N."/>
            <person name="Submissions S."/>
        </authorList>
    </citation>
    <scope>NUCLEOTIDE SEQUENCE [LARGE SCALE GENOMIC DNA]</scope>
    <source>
        <strain evidence="4">DSM 1565</strain>
    </source>
</reference>
<dbReference type="OrthoDB" id="9853280at2"/>
<sequence>MRVRILAGTALVAAIVLNSPLRAEPSANNIPANAPGGAQSIEPGKVGPGSEKNAEISPTSPDVPIEKQPPPDISLPADSGGGASSGEQGSGPEGTAPPHDPSAPGLQ</sequence>
<dbReference type="RefSeq" id="WP_143117856.1">
    <property type="nucleotide sequence ID" value="NZ_FPCH01000003.1"/>
</dbReference>
<dbReference type="STRING" id="51670.SAMN04488557_3512"/>
<feature type="chain" id="PRO_5011562051" evidence="2">
    <location>
        <begin position="24"/>
        <end position="107"/>
    </location>
</feature>
<evidence type="ECO:0000256" key="1">
    <source>
        <dbReference type="SAM" id="MobiDB-lite"/>
    </source>
</evidence>
<dbReference type="AlphaFoldDB" id="A0A1I7NTV7"/>
<keyword evidence="4" id="KW-1185">Reference proteome</keyword>
<evidence type="ECO:0000256" key="2">
    <source>
        <dbReference type="SAM" id="SignalP"/>
    </source>
</evidence>
<accession>A0A1I7NTV7</accession>
<dbReference type="Proteomes" id="UP000199423">
    <property type="component" value="Unassembled WGS sequence"/>
</dbReference>
<feature type="signal peptide" evidence="2">
    <location>
        <begin position="1"/>
        <end position="23"/>
    </location>
</feature>
<gene>
    <name evidence="3" type="ORF">SAMN04488557_3512</name>
</gene>
<evidence type="ECO:0000313" key="4">
    <source>
        <dbReference type="Proteomes" id="UP000199423"/>
    </source>
</evidence>
<feature type="compositionally biased region" description="Low complexity" evidence="1">
    <location>
        <begin position="24"/>
        <end position="38"/>
    </location>
</feature>
<dbReference type="EMBL" id="FPCH01000003">
    <property type="protein sequence ID" value="SFV38109.1"/>
    <property type="molecule type" value="Genomic_DNA"/>
</dbReference>
<organism evidence="3 4">
    <name type="scientific">Hyphomicrobium facile</name>
    <dbReference type="NCBI Taxonomy" id="51670"/>
    <lineage>
        <taxon>Bacteria</taxon>
        <taxon>Pseudomonadati</taxon>
        <taxon>Pseudomonadota</taxon>
        <taxon>Alphaproteobacteria</taxon>
        <taxon>Hyphomicrobiales</taxon>
        <taxon>Hyphomicrobiaceae</taxon>
        <taxon>Hyphomicrobium</taxon>
    </lineage>
</organism>
<feature type="region of interest" description="Disordered" evidence="1">
    <location>
        <begin position="24"/>
        <end position="107"/>
    </location>
</feature>
<feature type="compositionally biased region" description="Gly residues" evidence="1">
    <location>
        <begin position="79"/>
        <end position="92"/>
    </location>
</feature>
<protein>
    <submittedName>
        <fullName evidence="3">Uncharacterized protein</fullName>
    </submittedName>
</protein>
<name>A0A1I7NTV7_9HYPH</name>